<dbReference type="Proteomes" id="UP000319498">
    <property type="component" value="Unassembled WGS sequence"/>
</dbReference>
<organism evidence="1 2">
    <name type="scientific">Brevibacillus formosus</name>
    <dbReference type="NCBI Taxonomy" id="54913"/>
    <lineage>
        <taxon>Bacteria</taxon>
        <taxon>Bacillati</taxon>
        <taxon>Bacillota</taxon>
        <taxon>Bacilli</taxon>
        <taxon>Bacillales</taxon>
        <taxon>Paenibacillaceae</taxon>
        <taxon>Brevibacillus</taxon>
    </lineage>
</organism>
<sequence length="44" mass="5264">MLLRRFHETDIDQIITLFYEAVHTINKQDYTQEQVNAWASSSSY</sequence>
<keyword evidence="2" id="KW-1185">Reference proteome</keyword>
<evidence type="ECO:0008006" key="3">
    <source>
        <dbReference type="Google" id="ProtNLM"/>
    </source>
</evidence>
<proteinExistence type="predicted"/>
<evidence type="ECO:0000313" key="2">
    <source>
        <dbReference type="Proteomes" id="UP000319498"/>
    </source>
</evidence>
<dbReference type="Gene3D" id="3.40.630.30">
    <property type="match status" value="1"/>
</dbReference>
<comment type="caution">
    <text evidence="1">The sequence shown here is derived from an EMBL/GenBank/DDBJ whole genome shotgun (WGS) entry which is preliminary data.</text>
</comment>
<evidence type="ECO:0000313" key="1">
    <source>
        <dbReference type="EMBL" id="GED58869.1"/>
    </source>
</evidence>
<accession>A0ABQ0T6A2</accession>
<dbReference type="EMBL" id="BJOL01000016">
    <property type="protein sequence ID" value="GED58869.1"/>
    <property type="molecule type" value="Genomic_DNA"/>
</dbReference>
<protein>
    <recommendedName>
        <fullName evidence="3">GNAT family N-acetyltransferase</fullName>
    </recommendedName>
</protein>
<reference evidence="1 2" key="1">
    <citation type="submission" date="2019-06" db="EMBL/GenBank/DDBJ databases">
        <title>Whole genome shotgun sequence of Brevibacillus formosus NBRC 15716.</title>
        <authorList>
            <person name="Hosoyama A."/>
            <person name="Uohara A."/>
            <person name="Ohji S."/>
            <person name="Ichikawa N."/>
        </authorList>
    </citation>
    <scope>NUCLEOTIDE SEQUENCE [LARGE SCALE GENOMIC DNA]</scope>
    <source>
        <strain evidence="1 2">NBRC 15716</strain>
    </source>
</reference>
<name>A0ABQ0T6A2_9BACL</name>
<gene>
    <name evidence="1" type="ORF">BFO01nite_30010</name>
</gene>